<comment type="similarity">
    <text evidence="2">Belongs to the protein kinase superfamily. CMGC Ser/Thr protein kinase family. CDC2/CDKX subfamily.</text>
</comment>
<dbReference type="InterPro" id="IPR050108">
    <property type="entry name" value="CDK"/>
</dbReference>
<dbReference type="PANTHER" id="PTHR24056">
    <property type="entry name" value="CELL DIVISION PROTEIN KINASE"/>
    <property type="match status" value="1"/>
</dbReference>
<feature type="compositionally biased region" description="Low complexity" evidence="13">
    <location>
        <begin position="37"/>
        <end position="51"/>
    </location>
</feature>
<evidence type="ECO:0000256" key="11">
    <source>
        <dbReference type="PROSITE-ProRule" id="PRU10141"/>
    </source>
</evidence>
<dbReference type="InterPro" id="IPR000719">
    <property type="entry name" value="Prot_kinase_dom"/>
</dbReference>
<dbReference type="Gene3D" id="1.10.510.10">
    <property type="entry name" value="Transferase(Phosphotransferase) domain 1"/>
    <property type="match status" value="1"/>
</dbReference>
<dbReference type="GO" id="GO:0005524">
    <property type="term" value="F:ATP binding"/>
    <property type="evidence" value="ECO:0007669"/>
    <property type="project" value="UniProtKB-UniRule"/>
</dbReference>
<dbReference type="FunFam" id="1.10.510.10:FF:000203">
    <property type="entry name" value="Cyclin-dependent kinase 9"/>
    <property type="match status" value="1"/>
</dbReference>
<keyword evidence="8" id="KW-0539">Nucleus</keyword>
<dbReference type="Pfam" id="PF00069">
    <property type="entry name" value="Pkinase"/>
    <property type="match status" value="1"/>
</dbReference>
<dbReference type="AlphaFoldDB" id="A0A811JUT1"/>
<reference evidence="15" key="1">
    <citation type="submission" date="2020-09" db="EMBL/GenBank/DDBJ databases">
        <authorList>
            <person name="Kikuchi T."/>
        </authorList>
    </citation>
    <scope>NUCLEOTIDE SEQUENCE</scope>
    <source>
        <strain evidence="15">SH1</strain>
    </source>
</reference>
<feature type="binding site" evidence="11">
    <location>
        <position position="147"/>
    </location>
    <ligand>
        <name>ATP</name>
        <dbReference type="ChEBI" id="CHEBI:30616"/>
    </ligand>
</feature>
<evidence type="ECO:0000256" key="1">
    <source>
        <dbReference type="ARBA" id="ARBA00004123"/>
    </source>
</evidence>
<dbReference type="GO" id="GO:0004693">
    <property type="term" value="F:cyclin-dependent protein serine/threonine kinase activity"/>
    <property type="evidence" value="ECO:0007669"/>
    <property type="project" value="UniProtKB-EC"/>
</dbReference>
<evidence type="ECO:0000313" key="15">
    <source>
        <dbReference type="EMBL" id="CAD5207026.1"/>
    </source>
</evidence>
<keyword evidence="3 12" id="KW-0723">Serine/threonine-protein kinase</keyword>
<evidence type="ECO:0000256" key="9">
    <source>
        <dbReference type="ARBA" id="ARBA00047811"/>
    </source>
</evidence>
<dbReference type="GO" id="GO:0008353">
    <property type="term" value="F:RNA polymerase II CTD heptapeptide repeat kinase activity"/>
    <property type="evidence" value="ECO:0007669"/>
    <property type="project" value="TreeGrafter"/>
</dbReference>
<dbReference type="PROSITE" id="PS50011">
    <property type="entry name" value="PROTEIN_KINASE_DOM"/>
    <property type="match status" value="1"/>
</dbReference>
<name>A0A811JUT1_9BILA</name>
<dbReference type="OrthoDB" id="204883at2759"/>
<dbReference type="InterPro" id="IPR011009">
    <property type="entry name" value="Kinase-like_dom_sf"/>
</dbReference>
<evidence type="ECO:0000313" key="16">
    <source>
        <dbReference type="Proteomes" id="UP000614601"/>
    </source>
</evidence>
<dbReference type="EMBL" id="CAJFCW020000001">
    <property type="protein sequence ID" value="CAG9084079.1"/>
    <property type="molecule type" value="Genomic_DNA"/>
</dbReference>
<comment type="catalytic activity">
    <reaction evidence="9">
        <text>L-threonyl-[protein] + ATP = O-phospho-L-threonyl-[protein] + ADP + H(+)</text>
        <dbReference type="Rhea" id="RHEA:46608"/>
        <dbReference type="Rhea" id="RHEA-COMP:11060"/>
        <dbReference type="Rhea" id="RHEA-COMP:11605"/>
        <dbReference type="ChEBI" id="CHEBI:15378"/>
        <dbReference type="ChEBI" id="CHEBI:30013"/>
        <dbReference type="ChEBI" id="CHEBI:30616"/>
        <dbReference type="ChEBI" id="CHEBI:61977"/>
        <dbReference type="ChEBI" id="CHEBI:456216"/>
        <dbReference type="EC" id="2.7.11.22"/>
    </reaction>
</comment>
<gene>
    <name evidence="15" type="ORF">BOKJ2_LOCUS1710</name>
</gene>
<dbReference type="InterPro" id="IPR008271">
    <property type="entry name" value="Ser/Thr_kinase_AS"/>
</dbReference>
<evidence type="ECO:0000256" key="10">
    <source>
        <dbReference type="ARBA" id="ARBA00048367"/>
    </source>
</evidence>
<evidence type="ECO:0000256" key="13">
    <source>
        <dbReference type="SAM" id="MobiDB-lite"/>
    </source>
</evidence>
<evidence type="ECO:0000256" key="2">
    <source>
        <dbReference type="ARBA" id="ARBA00006485"/>
    </source>
</evidence>
<feature type="region of interest" description="Disordered" evidence="13">
    <location>
        <begin position="1"/>
        <end position="72"/>
    </location>
</feature>
<keyword evidence="4" id="KW-0808">Transferase</keyword>
<dbReference type="InterPro" id="IPR017441">
    <property type="entry name" value="Protein_kinase_ATP_BS"/>
</dbReference>
<protein>
    <recommendedName>
        <fullName evidence="14">Protein kinase domain-containing protein</fullName>
    </recommendedName>
</protein>
<dbReference type="Gene3D" id="3.30.200.20">
    <property type="entry name" value="Phosphorylase Kinase, domain 1"/>
    <property type="match status" value="1"/>
</dbReference>
<evidence type="ECO:0000256" key="4">
    <source>
        <dbReference type="ARBA" id="ARBA00022679"/>
    </source>
</evidence>
<keyword evidence="16" id="KW-1185">Reference proteome</keyword>
<evidence type="ECO:0000256" key="12">
    <source>
        <dbReference type="RuleBase" id="RU000304"/>
    </source>
</evidence>
<dbReference type="SMART" id="SM00220">
    <property type="entry name" value="S_TKc"/>
    <property type="match status" value="1"/>
</dbReference>
<keyword evidence="5 11" id="KW-0547">Nucleotide-binding</keyword>
<evidence type="ECO:0000256" key="7">
    <source>
        <dbReference type="ARBA" id="ARBA00022840"/>
    </source>
</evidence>
<comment type="caution">
    <text evidence="15">The sequence shown here is derived from an EMBL/GenBank/DDBJ whole genome shotgun (WGS) entry which is preliminary data.</text>
</comment>
<dbReference type="PANTHER" id="PTHR24056:SF233">
    <property type="entry name" value="CYCLIN-DEPENDENT KINASE 9"/>
    <property type="match status" value="1"/>
</dbReference>
<accession>A0A811JUT1</accession>
<dbReference type="EMBL" id="CAJFDH010000001">
    <property type="protein sequence ID" value="CAD5207026.1"/>
    <property type="molecule type" value="Genomic_DNA"/>
</dbReference>
<evidence type="ECO:0000256" key="5">
    <source>
        <dbReference type="ARBA" id="ARBA00022741"/>
    </source>
</evidence>
<evidence type="ECO:0000256" key="8">
    <source>
        <dbReference type="ARBA" id="ARBA00023242"/>
    </source>
</evidence>
<dbReference type="PROSITE" id="PS00108">
    <property type="entry name" value="PROTEIN_KINASE_ST"/>
    <property type="match status" value="1"/>
</dbReference>
<dbReference type="Proteomes" id="UP000783686">
    <property type="component" value="Unassembled WGS sequence"/>
</dbReference>
<feature type="region of interest" description="Disordered" evidence="13">
    <location>
        <begin position="443"/>
        <end position="477"/>
    </location>
</feature>
<evidence type="ECO:0000256" key="3">
    <source>
        <dbReference type="ARBA" id="ARBA00022527"/>
    </source>
</evidence>
<comment type="subcellular location">
    <subcellularLocation>
        <location evidence="1">Nucleus</location>
    </subcellularLocation>
</comment>
<comment type="catalytic activity">
    <reaction evidence="10">
        <text>L-seryl-[protein] + ATP = O-phospho-L-seryl-[protein] + ADP + H(+)</text>
        <dbReference type="Rhea" id="RHEA:17989"/>
        <dbReference type="Rhea" id="RHEA-COMP:9863"/>
        <dbReference type="Rhea" id="RHEA-COMP:11604"/>
        <dbReference type="ChEBI" id="CHEBI:15378"/>
        <dbReference type="ChEBI" id="CHEBI:29999"/>
        <dbReference type="ChEBI" id="CHEBI:30616"/>
        <dbReference type="ChEBI" id="CHEBI:83421"/>
        <dbReference type="ChEBI" id="CHEBI:456216"/>
        <dbReference type="EC" id="2.7.11.22"/>
    </reaction>
</comment>
<evidence type="ECO:0000256" key="6">
    <source>
        <dbReference type="ARBA" id="ARBA00022777"/>
    </source>
</evidence>
<dbReference type="PROSITE" id="PS00107">
    <property type="entry name" value="PROTEIN_KINASE_ATP"/>
    <property type="match status" value="1"/>
</dbReference>
<feature type="compositionally biased region" description="Polar residues" evidence="13">
    <location>
        <begin position="450"/>
        <end position="460"/>
    </location>
</feature>
<dbReference type="SUPFAM" id="SSF56112">
    <property type="entry name" value="Protein kinase-like (PK-like)"/>
    <property type="match status" value="1"/>
</dbReference>
<dbReference type="FunFam" id="3.30.200.20:FF:000124">
    <property type="entry name" value="Cyclin-dependent kinase 4"/>
    <property type="match status" value="1"/>
</dbReference>
<keyword evidence="6" id="KW-0418">Kinase</keyword>
<feature type="domain" description="Protein kinase" evidence="14">
    <location>
        <begin position="118"/>
        <end position="411"/>
    </location>
</feature>
<dbReference type="GO" id="GO:0005634">
    <property type="term" value="C:nucleus"/>
    <property type="evidence" value="ECO:0007669"/>
    <property type="project" value="UniProtKB-SubCell"/>
</dbReference>
<organism evidence="15 16">
    <name type="scientific">Bursaphelenchus okinawaensis</name>
    <dbReference type="NCBI Taxonomy" id="465554"/>
    <lineage>
        <taxon>Eukaryota</taxon>
        <taxon>Metazoa</taxon>
        <taxon>Ecdysozoa</taxon>
        <taxon>Nematoda</taxon>
        <taxon>Chromadorea</taxon>
        <taxon>Rhabditida</taxon>
        <taxon>Tylenchina</taxon>
        <taxon>Tylenchomorpha</taxon>
        <taxon>Aphelenchoidea</taxon>
        <taxon>Aphelenchoididae</taxon>
        <taxon>Bursaphelenchus</taxon>
    </lineage>
</organism>
<evidence type="ECO:0000259" key="14">
    <source>
        <dbReference type="PROSITE" id="PS50011"/>
    </source>
</evidence>
<dbReference type="Proteomes" id="UP000614601">
    <property type="component" value="Unassembled WGS sequence"/>
</dbReference>
<keyword evidence="7 11" id="KW-0067">ATP-binding</keyword>
<sequence>MYSSAASKRPGPRDHQNGPPVKKPYGVQQPQHHHHPQQQQQQFHQHQRQGQVPHHQGAPSSSSHRSRPESHHRNLAQIVENAGVNAYAENFSKMISQRMNNPYISQFRYPYIHDVSCYSKITKIGQGTFGEVFQAKCQRSKRYVALKKILMENEREGFPITAIREVKMLQRLKHEYITDLIEICNSKGANSREKSNFYLVFTYCEYDLAGLLSQQNVKLGLEEVKILMKQLLSGLFKIHKSNILHRDMKAANVLVSNEGVLRLADFGLSRPILKSSSKQNYTNRVVTLWYRPPELLLGSKNYGPQIDIWGAGCIMAEFWTRLPILQGDTEQKQLEIIQNVCGGINEEVWPDCKNLPLFKHMDLKPRQPRLLRSKMSSFTKDEHALNLLDKLLTLDPSQRVDAEKALDDDFFFVDPIPTKPNIKHVVDLLPKNIFEFTAGRGAHANRRPQNHTMQNGNAHRQQSRHRPQDDQLTDLVF</sequence>
<proteinExistence type="inferred from homology"/>